<feature type="compositionally biased region" description="Basic and acidic residues" evidence="8">
    <location>
        <begin position="1461"/>
        <end position="1475"/>
    </location>
</feature>
<evidence type="ECO:0000256" key="7">
    <source>
        <dbReference type="PROSITE-ProRule" id="PRU00042"/>
    </source>
</evidence>
<dbReference type="GO" id="GO:0000977">
    <property type="term" value="F:RNA polymerase II transcription regulatory region sequence-specific DNA binding"/>
    <property type="evidence" value="ECO:0007669"/>
    <property type="project" value="TreeGrafter"/>
</dbReference>
<feature type="region of interest" description="Disordered" evidence="8">
    <location>
        <begin position="1753"/>
        <end position="1780"/>
    </location>
</feature>
<dbReference type="PANTHER" id="PTHR24381">
    <property type="entry name" value="ZINC FINGER PROTEIN"/>
    <property type="match status" value="1"/>
</dbReference>
<proteinExistence type="predicted"/>
<feature type="region of interest" description="Disordered" evidence="8">
    <location>
        <begin position="50"/>
        <end position="93"/>
    </location>
</feature>
<dbReference type="InterPro" id="IPR036236">
    <property type="entry name" value="Znf_C2H2_sf"/>
</dbReference>
<feature type="compositionally biased region" description="Low complexity" evidence="8">
    <location>
        <begin position="9"/>
        <end position="20"/>
    </location>
</feature>
<evidence type="ECO:0000256" key="6">
    <source>
        <dbReference type="ARBA" id="ARBA00023242"/>
    </source>
</evidence>
<feature type="region of interest" description="Disordered" evidence="8">
    <location>
        <begin position="1096"/>
        <end position="1126"/>
    </location>
</feature>
<evidence type="ECO:0000256" key="5">
    <source>
        <dbReference type="ARBA" id="ARBA00022833"/>
    </source>
</evidence>
<keyword evidence="6" id="KW-0539">Nucleus</keyword>
<feature type="domain" description="C2H2-type" evidence="9">
    <location>
        <begin position="608"/>
        <end position="637"/>
    </location>
</feature>
<keyword evidence="4 7" id="KW-0863">Zinc-finger</keyword>
<reference evidence="10 11" key="1">
    <citation type="submission" date="2024-01" db="EMBL/GenBank/DDBJ databases">
        <title>The genome of the rayed Mediterranean limpet Patella caerulea (Linnaeus, 1758).</title>
        <authorList>
            <person name="Anh-Thu Weber A."/>
            <person name="Halstead-Nussloch G."/>
        </authorList>
    </citation>
    <scope>NUCLEOTIDE SEQUENCE [LARGE SCALE GENOMIC DNA]</scope>
    <source>
        <strain evidence="10">AATW-2023a</strain>
        <tissue evidence="10">Whole specimen</tissue>
    </source>
</reference>
<evidence type="ECO:0000313" key="11">
    <source>
        <dbReference type="Proteomes" id="UP001347796"/>
    </source>
</evidence>
<feature type="compositionally biased region" description="Low complexity" evidence="8">
    <location>
        <begin position="1098"/>
        <end position="1113"/>
    </location>
</feature>
<keyword evidence="3" id="KW-0677">Repeat</keyword>
<evidence type="ECO:0000256" key="8">
    <source>
        <dbReference type="SAM" id="MobiDB-lite"/>
    </source>
</evidence>
<feature type="domain" description="C2H2-type" evidence="9">
    <location>
        <begin position="808"/>
        <end position="835"/>
    </location>
</feature>
<feature type="region of interest" description="Disordered" evidence="8">
    <location>
        <begin position="353"/>
        <end position="373"/>
    </location>
</feature>
<feature type="region of interest" description="Disordered" evidence="8">
    <location>
        <begin position="1448"/>
        <end position="1483"/>
    </location>
</feature>
<feature type="domain" description="C2H2-type" evidence="9">
    <location>
        <begin position="1601"/>
        <end position="1628"/>
    </location>
</feature>
<dbReference type="PANTHER" id="PTHR24381:SF393">
    <property type="entry name" value="CHROMATIN-LINKED ADAPTOR FOR MSL PROTEINS, ISOFORM B"/>
    <property type="match status" value="1"/>
</dbReference>
<feature type="domain" description="C2H2-type" evidence="9">
    <location>
        <begin position="1167"/>
        <end position="1194"/>
    </location>
</feature>
<dbReference type="GO" id="GO:0008270">
    <property type="term" value="F:zinc ion binding"/>
    <property type="evidence" value="ECO:0007669"/>
    <property type="project" value="UniProtKB-KW"/>
</dbReference>
<dbReference type="SUPFAM" id="SSF57667">
    <property type="entry name" value="beta-beta-alpha zinc fingers"/>
    <property type="match status" value="11"/>
</dbReference>
<feature type="compositionally biased region" description="Low complexity" evidence="8">
    <location>
        <begin position="1753"/>
        <end position="1764"/>
    </location>
</feature>
<evidence type="ECO:0000256" key="1">
    <source>
        <dbReference type="ARBA" id="ARBA00004123"/>
    </source>
</evidence>
<gene>
    <name evidence="10" type="ORF">SNE40_007720</name>
</gene>
<feature type="domain" description="C2H2-type" evidence="9">
    <location>
        <begin position="2286"/>
        <end position="2308"/>
    </location>
</feature>
<feature type="compositionally biased region" description="Basic and acidic residues" evidence="8">
    <location>
        <begin position="1117"/>
        <end position="1126"/>
    </location>
</feature>
<evidence type="ECO:0000256" key="2">
    <source>
        <dbReference type="ARBA" id="ARBA00022723"/>
    </source>
</evidence>
<feature type="compositionally biased region" description="Polar residues" evidence="8">
    <location>
        <begin position="2246"/>
        <end position="2256"/>
    </location>
</feature>
<dbReference type="EMBL" id="JAZGQO010000006">
    <property type="protein sequence ID" value="KAK6185501.1"/>
    <property type="molecule type" value="Genomic_DNA"/>
</dbReference>
<feature type="compositionally biased region" description="Polar residues" evidence="8">
    <location>
        <begin position="353"/>
        <end position="372"/>
    </location>
</feature>
<dbReference type="Pfam" id="PF00096">
    <property type="entry name" value="zf-C2H2"/>
    <property type="match status" value="1"/>
</dbReference>
<dbReference type="Gene3D" id="3.30.160.60">
    <property type="entry name" value="Classic Zinc Finger"/>
    <property type="match status" value="15"/>
</dbReference>
<feature type="domain" description="C2H2-type" evidence="9">
    <location>
        <begin position="2082"/>
        <end position="2109"/>
    </location>
</feature>
<keyword evidence="11" id="KW-1185">Reference proteome</keyword>
<dbReference type="Proteomes" id="UP001347796">
    <property type="component" value="Unassembled WGS sequence"/>
</dbReference>
<keyword evidence="5" id="KW-0862">Zinc</keyword>
<accession>A0AAN8Q2Q3</accession>
<feature type="domain" description="C2H2-type" evidence="9">
    <location>
        <begin position="1919"/>
        <end position="1946"/>
    </location>
</feature>
<feature type="domain" description="C2H2-type" evidence="9">
    <location>
        <begin position="1824"/>
        <end position="1851"/>
    </location>
</feature>
<feature type="compositionally biased region" description="Polar residues" evidence="8">
    <location>
        <begin position="645"/>
        <end position="657"/>
    </location>
</feature>
<organism evidence="10 11">
    <name type="scientific">Patella caerulea</name>
    <name type="common">Rayed Mediterranean limpet</name>
    <dbReference type="NCBI Taxonomy" id="87958"/>
    <lineage>
        <taxon>Eukaryota</taxon>
        <taxon>Metazoa</taxon>
        <taxon>Spiralia</taxon>
        <taxon>Lophotrochozoa</taxon>
        <taxon>Mollusca</taxon>
        <taxon>Gastropoda</taxon>
        <taxon>Patellogastropoda</taxon>
        <taxon>Patelloidea</taxon>
        <taxon>Patellidae</taxon>
        <taxon>Patella</taxon>
    </lineage>
</organism>
<evidence type="ECO:0000259" key="9">
    <source>
        <dbReference type="PROSITE" id="PS50157"/>
    </source>
</evidence>
<feature type="region of interest" description="Disordered" evidence="8">
    <location>
        <begin position="633"/>
        <end position="657"/>
    </location>
</feature>
<feature type="region of interest" description="Disordered" evidence="8">
    <location>
        <begin position="1"/>
        <end position="23"/>
    </location>
</feature>
<feature type="region of interest" description="Disordered" evidence="8">
    <location>
        <begin position="1208"/>
        <end position="1232"/>
    </location>
</feature>
<feature type="domain" description="C2H2-type" evidence="9">
    <location>
        <begin position="580"/>
        <end position="607"/>
    </location>
</feature>
<feature type="domain" description="C2H2-type" evidence="9">
    <location>
        <begin position="1709"/>
        <end position="1736"/>
    </location>
</feature>
<feature type="region of interest" description="Disordered" evidence="8">
    <location>
        <begin position="2218"/>
        <end position="2276"/>
    </location>
</feature>
<dbReference type="GO" id="GO:0005634">
    <property type="term" value="C:nucleus"/>
    <property type="evidence" value="ECO:0007669"/>
    <property type="project" value="UniProtKB-SubCell"/>
</dbReference>
<feature type="domain" description="C2H2-type" evidence="9">
    <location>
        <begin position="290"/>
        <end position="318"/>
    </location>
</feature>
<feature type="domain" description="C2H2-type" evidence="9">
    <location>
        <begin position="1267"/>
        <end position="1290"/>
    </location>
</feature>
<comment type="subcellular location">
    <subcellularLocation>
        <location evidence="1">Nucleus</location>
    </subcellularLocation>
</comment>
<comment type="caution">
    <text evidence="10">The sequence shown here is derived from an EMBL/GenBank/DDBJ whole genome shotgun (WGS) entry which is preliminary data.</text>
</comment>
<feature type="domain" description="C2H2-type" evidence="9">
    <location>
        <begin position="509"/>
        <end position="537"/>
    </location>
</feature>
<feature type="domain" description="C2H2-type" evidence="9">
    <location>
        <begin position="175"/>
        <end position="202"/>
    </location>
</feature>
<feature type="domain" description="C2H2-type" evidence="9">
    <location>
        <begin position="2018"/>
        <end position="2045"/>
    </location>
</feature>
<dbReference type="InterPro" id="IPR013087">
    <property type="entry name" value="Znf_C2H2_type"/>
</dbReference>
<dbReference type="PROSITE" id="PS00028">
    <property type="entry name" value="ZINC_FINGER_C2H2_1"/>
    <property type="match status" value="13"/>
</dbReference>
<feature type="domain" description="C2H2-type" evidence="9">
    <location>
        <begin position="957"/>
        <end position="984"/>
    </location>
</feature>
<name>A0AAN8Q2Q3_PATCE</name>
<sequence>MSGNSPRGSSDVQLDSSDSQIKGRGRIRRCKHCKFSCTDAKEFFHHQMMEHEEENDQSFASPNKGLPKLTPIRTRNSQSLVEETPEEIVEKTNGDTIIINSMVTDDDEADEDGRLIIADQQEEGSNSESAVVTPTRCGNIQNRTYVCSGCDFSSTSAKIFLNHQKDAHNFDIIIYECDICDYATKYKQKLPRHRKLHFSGQGLLIGEGLAGEMDEFNGFSNDDTFDNLPEEDELPEDSFKDLPPLIDSNTVVVTPTDPDDVIPEVKKTKKRQEVDPAKYFEVVDDTGCKYACSSCGNVYKWRKSLNKHWKEKHGGEMPDNSRKPPGLVYLVNSGGHTICGRRKILANSVLNKSQNGSMSETPHSSAPGTPLTSVADMMNSLSERSTTSTSPVSTVIPSFIGPFVTHSVQPVFPETSTPNADRRQQLLKPKYSNFRLQGQHEPLDFSVRKDDEEIMQSSYIKSEPRWESEDPNADDKDKAILQCTKCSFVAKTLVDYSSHMTLHLNKRAFKCAECQEHFNGVDDLNMHFADVHANRIQEHKEAIQRIPHGLQQTYHLLKMPLNAITSLSSQDLTTADNKKLKCNMCSFVAKWPAELQKHAVSHSEERPFMCMVCGSTYKWKWDLVKHFEKSHHTLPNPYKRREMNTKNGSSPYSMTKSNMSMDDEALLYKSSLEDPPPKKRRLSDSGMDGFERMEEDENRNSLSHLTDLNIDVNGLASIGRTLGLASNRPSSLPRLSDMEMEDEDSVHRLQISNIQSLQEREALLGKRPINETTQKAIHAAVLNRLNNGGQKEQQITQLTDDSSVLLPYKCQRCEYRARWPSEITQHMKNHSEDKPYLCPRCSYRSKWKWDVVKHLKRCGGGGTIKDVIDTTKVRRNAPPNVTVMPEGRLQQQTPQPNNYTTNYQRISESSDNLLGGSALASIARMTMEKQDMEKQPRASSSGGKKPVFRSLINDGLYYCLECQFVGTSPAELKRHAVLHSENKPFMCDICDYSSRWKCDLKKHRKTYNHYTSAAQMLESQASDHNQNSDTEDSENSFRCQKCYFSTDQSHLFKAHLEVHDESKSPTPCRFKCKQCSFQVNDLASFVQHRVTHTDAVISRQSSPAQSQNSPAASHTSESPKTDMDEARIKHPRKQVKTFHCIKCDFVCKRRDLLESHELEHDDQESMLKCVYCDASFKDKDSLLDHISNHSDFNPDEWETFFMEEELEENNNEQMESLQQIKKPEGSNASDTPRLASALAAGPLNKTEINNQPQRLSGGIIVPAVRKFTCEWCDATFAHVSTLYHHGKNVHPIELGTQEMAESARDFLVSNTNRASHIDSKQQQQLQHHLQQQQAASQYSNALFGGNQYLINPALITSRVLSQVPSVNKERPILPNNLDPMKGRRMISPQKKAKSFQCTKCPFTAPNAVTYLRHIERHGSNCKHTCWFCDYSIDRLNLLYQHMKGTHTDQWRKTATTGDVSPKSDRDNRESVEPNHDNSSLDISPKGSRLLIKEEIMLKGVPVQICTYDGKRVFKCKKCSFISSNAATTTNHAGEHAPSQMNKDKMKKVQSMNNLVKALRAQKEKKKTYPSNETQCSKCPFKATTPDGLLKHATYHDYDGMYRCEQCDYSTDKVMMLTQHMQLHENNQPTKQDNIKSFVPLTSTYNRIVLNRKPSTGKDTPSSKLLSIHAKTSLNKSRRVRYKCSRCPYNTFCKNNMVKHRKQHIIKSRFRCPICNYSATRDYLLFQHMKFHGGDTDQMIKKMKESNFEDVVLDPFDSSSSPNSNHRMDEDNYDEEMDKSAEEDVMTSQSNDGQDCYKCKKCPFLSDSSSDYQQHAKQHFIEQRYKCDYCSFNDDRLQDLLQHRNLHSNEEYFDCNPPLSSVLNKSYTDGVTSTSSNQNKDITDTTKEEMRYSCLLCPYKCNSVKSFNVHTSMHGVNKKFICDFCNWSVDRLNLLYQHRRVHSNEPGFENNPEEIVFMNREFALGVPMANKLREPLGGVDMIGMEKDDLVYSCTDCPFTTANKNSFTNHKALHQSPARHKCSECSYSVDKWSLMCQHKKLHDEDDSSASPSKKRLRCPKCPYHSQNRQLLDNHMKMHASGHKYDCGICDYSIDQLNLLQQHVKVHNETKPSPHSSNVQLLEPGTSKITCPQLYFTSATDDSVLSDASEEEFKCDRCPFSTPSKQQFDDHENRHNFKNRVSCPYCDFSSTTDNQILEHIQVHFPGTPTDALKLMLERRQKEPNNNTDADDKMAQKLVKKSVKVESEPDSTVSESQKIQQPEENKSEKPDKSTIDTEDTDNLKQTTKVYVCQYCEREFNKKSNMIQHERQHLIGHQY</sequence>
<dbReference type="SMART" id="SM00355">
    <property type="entry name" value="ZnF_C2H2"/>
    <property type="match status" value="35"/>
</dbReference>
<feature type="compositionally biased region" description="Basic and acidic residues" evidence="8">
    <location>
        <begin position="927"/>
        <end position="936"/>
    </location>
</feature>
<keyword evidence="2" id="KW-0479">Metal-binding</keyword>
<dbReference type="GO" id="GO:0000981">
    <property type="term" value="F:DNA-binding transcription factor activity, RNA polymerase II-specific"/>
    <property type="evidence" value="ECO:0007669"/>
    <property type="project" value="TreeGrafter"/>
</dbReference>
<feature type="compositionally biased region" description="Basic and acidic residues" evidence="8">
    <location>
        <begin position="2257"/>
        <end position="2271"/>
    </location>
</feature>
<protein>
    <recommendedName>
        <fullName evidence="9">C2H2-type domain-containing protein</fullName>
    </recommendedName>
</protein>
<dbReference type="PROSITE" id="PS50157">
    <property type="entry name" value="ZINC_FINGER_C2H2_2"/>
    <property type="match status" value="16"/>
</dbReference>
<feature type="region of interest" description="Disordered" evidence="8">
    <location>
        <begin position="669"/>
        <end position="698"/>
    </location>
</feature>
<evidence type="ECO:0000256" key="4">
    <source>
        <dbReference type="ARBA" id="ARBA00022771"/>
    </source>
</evidence>
<evidence type="ECO:0000313" key="10">
    <source>
        <dbReference type="EMBL" id="KAK6185501.1"/>
    </source>
</evidence>
<feature type="compositionally biased region" description="Acidic residues" evidence="8">
    <location>
        <begin position="1770"/>
        <end position="1780"/>
    </location>
</feature>
<evidence type="ECO:0000256" key="3">
    <source>
        <dbReference type="ARBA" id="ARBA00022737"/>
    </source>
</evidence>
<feature type="region of interest" description="Disordered" evidence="8">
    <location>
        <begin position="927"/>
        <end position="946"/>
    </location>
</feature>